<dbReference type="CDD" id="cd00198">
    <property type="entry name" value="vWFA"/>
    <property type="match status" value="1"/>
</dbReference>
<evidence type="ECO:0000313" key="3">
    <source>
        <dbReference type="Proteomes" id="UP000293652"/>
    </source>
</evidence>
<dbReference type="PANTHER" id="PTHR47763">
    <property type="entry name" value="ALPHA-PROTEIN KINASE VWKA"/>
    <property type="match status" value="1"/>
</dbReference>
<dbReference type="InterPro" id="IPR036465">
    <property type="entry name" value="vWFA_dom_sf"/>
</dbReference>
<dbReference type="Proteomes" id="UP000293652">
    <property type="component" value="Unassembled WGS sequence"/>
</dbReference>
<accession>A0A4Q8XPE9</accession>
<sequence length="650" mass="71515">MTVLQGIYSYWRQATAAALIAVVAIGFASPAFSEDPLLIPGKKTLFQRVLTRPDAKLSAQPGDPTPIATFPPFEIFYVYGEKTVDGKGYIEVGRSLQHGPEGWMVREGTIEWKQSIVLGFNNPAGRQRALIFKSRPDLEKTLAQEDVSAQVSKLRSEAVSGNLPADSPIISIEPSEYVDIENAFYILPILEASKIRLPTNISAKLLRVASIPERPAATPPQPVSREDALKDFRIGITFVIDTTKSMQPYIDQVRNAIAQLRDSIAGSPEADRFRFGLVAFRDNTRLVPGLEYVSKIVLPLDETSTAEKFVSEIEKIKASQISSASFDEDSIAGIRTAIDGMKWEKFGGKLIILVTDAGPRAPGPDAASGDLAPEQVQPELERKQIVLMTLHLKSEAGRFDHEYAEQAYRAMSRFNNRVNYFPIENADPEMLRAQVTSLATQLQTVVSDAIAGRMAEADNSRPGDISASAGLIGRAMQLAYLGSVGNVQAPDVFEGWLTDRDPLDRSAFPVTPFLLMSRNELSALRDVVQQAIELGTSSVQQGTSDQFFNRLREAVALISVRPDAVQDAGTLGDLLGEYLADLPYTSEITNLTPQDWRDLGTTEERQMFDTLRSKVVALEKIHNDERRWHALSPDAPPGEYVSIVPLTLMP</sequence>
<dbReference type="AlphaFoldDB" id="A0A4Q8XPE9"/>
<protein>
    <submittedName>
        <fullName evidence="2">VWA domain-containing protein</fullName>
    </submittedName>
</protein>
<dbReference type="PROSITE" id="PS50234">
    <property type="entry name" value="VWFA"/>
    <property type="match status" value="1"/>
</dbReference>
<dbReference type="GO" id="GO:0004674">
    <property type="term" value="F:protein serine/threonine kinase activity"/>
    <property type="evidence" value="ECO:0007669"/>
    <property type="project" value="TreeGrafter"/>
</dbReference>
<dbReference type="SMART" id="SM00327">
    <property type="entry name" value="VWA"/>
    <property type="match status" value="1"/>
</dbReference>
<dbReference type="Pfam" id="PF00092">
    <property type="entry name" value="VWA"/>
    <property type="match status" value="1"/>
</dbReference>
<proteinExistence type="predicted"/>
<dbReference type="Gene3D" id="3.40.50.410">
    <property type="entry name" value="von Willebrand factor, type A domain"/>
    <property type="match status" value="1"/>
</dbReference>
<comment type="caution">
    <text evidence="2">The sequence shown here is derived from an EMBL/GenBank/DDBJ whole genome shotgun (WGS) entry which is preliminary data.</text>
</comment>
<dbReference type="InterPro" id="IPR052969">
    <property type="entry name" value="Thr-specific_kinase-like"/>
</dbReference>
<dbReference type="PANTHER" id="PTHR47763:SF1">
    <property type="entry name" value="DUF659 DOMAIN-CONTAINING PROTEIN"/>
    <property type="match status" value="1"/>
</dbReference>
<reference evidence="2 3" key="1">
    <citation type="submission" date="2019-02" db="EMBL/GenBank/DDBJ databases">
        <title>The genomic architecture of introgression among sibling species of bacteria.</title>
        <authorList>
            <person name="Cavassim M.I.A."/>
            <person name="Moeskjaer S."/>
            <person name="Moslemi C."/>
            <person name="Fields B."/>
            <person name="Bachmann A."/>
            <person name="Vilhjalmsson B."/>
            <person name="Schierup M.H."/>
            <person name="Young J.P.W."/>
            <person name="Andersen S.U."/>
        </authorList>
    </citation>
    <scope>NUCLEOTIDE SEQUENCE [LARGE SCALE GENOMIC DNA]</scope>
    <source>
        <strain evidence="2 3">SM145A</strain>
    </source>
</reference>
<evidence type="ECO:0000259" key="1">
    <source>
        <dbReference type="PROSITE" id="PS50234"/>
    </source>
</evidence>
<organism evidence="2 3">
    <name type="scientific">Rhizobium leguminosarum</name>
    <dbReference type="NCBI Taxonomy" id="384"/>
    <lineage>
        <taxon>Bacteria</taxon>
        <taxon>Pseudomonadati</taxon>
        <taxon>Pseudomonadota</taxon>
        <taxon>Alphaproteobacteria</taxon>
        <taxon>Hyphomicrobiales</taxon>
        <taxon>Rhizobiaceae</taxon>
        <taxon>Rhizobium/Agrobacterium group</taxon>
        <taxon>Rhizobium</taxon>
    </lineage>
</organism>
<dbReference type="SUPFAM" id="SSF53300">
    <property type="entry name" value="vWA-like"/>
    <property type="match status" value="1"/>
</dbReference>
<feature type="domain" description="VWFA" evidence="1">
    <location>
        <begin position="235"/>
        <end position="442"/>
    </location>
</feature>
<evidence type="ECO:0000313" key="2">
    <source>
        <dbReference type="EMBL" id="TAX64124.1"/>
    </source>
</evidence>
<dbReference type="RefSeq" id="WP_130751293.1">
    <property type="nucleotide sequence ID" value="NZ_SIPC01000010.1"/>
</dbReference>
<dbReference type="InterPro" id="IPR002035">
    <property type="entry name" value="VWF_A"/>
</dbReference>
<name>A0A4Q8XPE9_RHILE</name>
<dbReference type="GO" id="GO:0005737">
    <property type="term" value="C:cytoplasm"/>
    <property type="evidence" value="ECO:0007669"/>
    <property type="project" value="TreeGrafter"/>
</dbReference>
<dbReference type="EMBL" id="SIPC01000010">
    <property type="protein sequence ID" value="TAX64124.1"/>
    <property type="molecule type" value="Genomic_DNA"/>
</dbReference>
<gene>
    <name evidence="2" type="ORF">ELI03_35335</name>
</gene>